<dbReference type="SMART" id="SM00312">
    <property type="entry name" value="PX"/>
    <property type="match status" value="1"/>
</dbReference>
<dbReference type="Gene3D" id="1.20.5.110">
    <property type="match status" value="1"/>
</dbReference>
<proteinExistence type="predicted"/>
<name>A0AAW0YUT4_9TREE</name>
<evidence type="ECO:0000259" key="6">
    <source>
        <dbReference type="PROSITE" id="PS50192"/>
    </source>
</evidence>
<dbReference type="Gene3D" id="3.30.1520.10">
    <property type="entry name" value="Phox-like domain"/>
    <property type="match status" value="1"/>
</dbReference>
<evidence type="ECO:0000259" key="7">
    <source>
        <dbReference type="PROSITE" id="PS50195"/>
    </source>
</evidence>
<dbReference type="PROSITE" id="PS50192">
    <property type="entry name" value="T_SNARE"/>
    <property type="match status" value="1"/>
</dbReference>
<dbReference type="GO" id="GO:0000329">
    <property type="term" value="C:fungal-type vacuole membrane"/>
    <property type="evidence" value="ECO:0007669"/>
    <property type="project" value="UniProtKB-ARBA"/>
</dbReference>
<dbReference type="PROSITE" id="PS50195">
    <property type="entry name" value="PX"/>
    <property type="match status" value="1"/>
</dbReference>
<evidence type="ECO:0000313" key="8">
    <source>
        <dbReference type="EMBL" id="KAK8845435.1"/>
    </source>
</evidence>
<dbReference type="InterPro" id="IPR001683">
    <property type="entry name" value="PX_dom"/>
</dbReference>
<feature type="compositionally biased region" description="Basic and acidic residues" evidence="5">
    <location>
        <begin position="353"/>
        <end position="373"/>
    </location>
</feature>
<evidence type="ECO:0000256" key="5">
    <source>
        <dbReference type="SAM" id="MobiDB-lite"/>
    </source>
</evidence>
<evidence type="ECO:0000256" key="4">
    <source>
        <dbReference type="ARBA" id="ARBA00054927"/>
    </source>
</evidence>
<sequence>MSDIQSISILSTKTVQAPKPHVVYVIQVTTPTRTWTVERRYNDFVALHAELKSSTGKEPPSPLPQKHWSLMGGLGDEKTIRERRLLLEQYLRSILTTKTPIFRQAYTFSDFLSLPNTASSFSSAAQHHGPQTFTAQSWLLEHAAIQTLLRTARSALLKRDALASMSDPSGSRSAAVEAKRYLKDVDSRITVLDSGLKSLNEGGGLGEGERKRREELVDGLRVERQNLGRMAEVGVRSSSSSATSNFSSPSASAFAPTSSSNPNTMPGGLPSSSYSAPPPPGRVFGSRAPPKETTETRPLDERGLLQLQQTTMGDQDEQLRELSNVLQRQRKMGEVIHQEIEEQNELLDEVESGVDKTGRKLGRAKREMNRLGA</sequence>
<evidence type="ECO:0000313" key="9">
    <source>
        <dbReference type="Proteomes" id="UP001388673"/>
    </source>
</evidence>
<dbReference type="Pfam" id="PF00787">
    <property type="entry name" value="PX"/>
    <property type="match status" value="1"/>
</dbReference>
<dbReference type="KEGG" id="kne:92183406"/>
<feature type="compositionally biased region" description="Low complexity" evidence="5">
    <location>
        <begin position="237"/>
        <end position="275"/>
    </location>
</feature>
<dbReference type="CDD" id="cd15858">
    <property type="entry name" value="SNARE_VAM7"/>
    <property type="match status" value="1"/>
</dbReference>
<dbReference type="PANTHER" id="PTHR22775">
    <property type="entry name" value="SORTING NEXIN"/>
    <property type="match status" value="1"/>
</dbReference>
<dbReference type="InterPro" id="IPR000727">
    <property type="entry name" value="T_SNARE_dom"/>
</dbReference>
<evidence type="ECO:0008006" key="10">
    <source>
        <dbReference type="Google" id="ProtNLM"/>
    </source>
</evidence>
<evidence type="ECO:0000256" key="3">
    <source>
        <dbReference type="ARBA" id="ARBA00023054"/>
    </source>
</evidence>
<dbReference type="CDD" id="cd06897">
    <property type="entry name" value="PX_SNARE"/>
    <property type="match status" value="1"/>
</dbReference>
<keyword evidence="2" id="KW-0926">Vacuole</keyword>
<keyword evidence="3" id="KW-0175">Coiled coil</keyword>
<keyword evidence="9" id="KW-1185">Reference proteome</keyword>
<dbReference type="RefSeq" id="XP_066800243.1">
    <property type="nucleotide sequence ID" value="XM_066949235.1"/>
</dbReference>
<evidence type="ECO:0000256" key="1">
    <source>
        <dbReference type="ARBA" id="ARBA00004116"/>
    </source>
</evidence>
<dbReference type="FunFam" id="1.20.5.110:FF:000058">
    <property type="entry name" value="VAM7p Vacuolar SNARE protein"/>
    <property type="match status" value="1"/>
</dbReference>
<comment type="subcellular location">
    <subcellularLocation>
        <location evidence="1">Vacuole</location>
    </subcellularLocation>
</comment>
<feature type="region of interest" description="Disordered" evidence="5">
    <location>
        <begin position="232"/>
        <end position="303"/>
    </location>
</feature>
<dbReference type="GO" id="GO:0007034">
    <property type="term" value="P:vacuolar transport"/>
    <property type="evidence" value="ECO:0007669"/>
    <property type="project" value="UniProtKB-ARBA"/>
</dbReference>
<feature type="region of interest" description="Disordered" evidence="5">
    <location>
        <begin position="351"/>
        <end position="373"/>
    </location>
</feature>
<comment type="caution">
    <text evidence="8">The sequence shown here is derived from an EMBL/GenBank/DDBJ whole genome shotgun (WGS) entry which is preliminary data.</text>
</comment>
<dbReference type="GO" id="GO:0016192">
    <property type="term" value="P:vesicle-mediated transport"/>
    <property type="evidence" value="ECO:0007669"/>
    <property type="project" value="UniProtKB-ARBA"/>
</dbReference>
<feature type="compositionally biased region" description="Basic and acidic residues" evidence="5">
    <location>
        <begin position="289"/>
        <end position="303"/>
    </location>
</feature>
<dbReference type="InterPro" id="IPR036871">
    <property type="entry name" value="PX_dom_sf"/>
</dbReference>
<protein>
    <recommendedName>
        <fullName evidence="10">Syntaxin</fullName>
    </recommendedName>
</protein>
<dbReference type="SUPFAM" id="SSF64268">
    <property type="entry name" value="PX domain"/>
    <property type="match status" value="1"/>
</dbReference>
<dbReference type="EMBL" id="JBCAWK010000012">
    <property type="protein sequence ID" value="KAK8845435.1"/>
    <property type="molecule type" value="Genomic_DNA"/>
</dbReference>
<dbReference type="Proteomes" id="UP001388673">
    <property type="component" value="Unassembled WGS sequence"/>
</dbReference>
<dbReference type="PANTHER" id="PTHR22775:SF3">
    <property type="entry name" value="SORTING NEXIN-13"/>
    <property type="match status" value="1"/>
</dbReference>
<dbReference type="GO" id="GO:0035091">
    <property type="term" value="F:phosphatidylinositol binding"/>
    <property type="evidence" value="ECO:0007669"/>
    <property type="project" value="InterPro"/>
</dbReference>
<dbReference type="AlphaFoldDB" id="A0AAW0YUT4"/>
<evidence type="ECO:0000256" key="2">
    <source>
        <dbReference type="ARBA" id="ARBA00022554"/>
    </source>
</evidence>
<organism evidence="8 9">
    <name type="scientific">Kwoniella newhampshirensis</name>
    <dbReference type="NCBI Taxonomy" id="1651941"/>
    <lineage>
        <taxon>Eukaryota</taxon>
        <taxon>Fungi</taxon>
        <taxon>Dikarya</taxon>
        <taxon>Basidiomycota</taxon>
        <taxon>Agaricomycotina</taxon>
        <taxon>Tremellomycetes</taxon>
        <taxon>Tremellales</taxon>
        <taxon>Cryptococcaceae</taxon>
        <taxon>Kwoniella</taxon>
    </lineage>
</organism>
<reference evidence="8 9" key="1">
    <citation type="journal article" date="2024" name="bioRxiv">
        <title>Comparative genomics of Cryptococcus and Kwoniella reveals pathogenesis evolution and contrasting karyotype dynamics via intercentromeric recombination or chromosome fusion.</title>
        <authorList>
            <person name="Coelho M.A."/>
            <person name="David-Palma M."/>
            <person name="Shea T."/>
            <person name="Bowers K."/>
            <person name="McGinley-Smith S."/>
            <person name="Mohammad A.W."/>
            <person name="Gnirke A."/>
            <person name="Yurkov A.M."/>
            <person name="Nowrousian M."/>
            <person name="Sun S."/>
            <person name="Cuomo C.A."/>
            <person name="Heitman J."/>
        </authorList>
    </citation>
    <scope>NUCLEOTIDE SEQUENCE [LARGE SCALE GENOMIC DNA]</scope>
    <source>
        <strain evidence="8 9">CBS 13917</strain>
    </source>
</reference>
<accession>A0AAW0YUT4</accession>
<dbReference type="GeneID" id="92183406"/>
<dbReference type="SUPFAM" id="SSF58038">
    <property type="entry name" value="SNARE fusion complex"/>
    <property type="match status" value="1"/>
</dbReference>
<comment type="function">
    <text evidence="4">Essential for proper morphogenesis of the vacuole. May exist as structural reinforcement on the surface of the vacuolar membrane and be required for maintenance against rupture by osmotic pressure.</text>
</comment>
<feature type="domain" description="T-SNARE coiled-coil homology" evidence="6">
    <location>
        <begin position="309"/>
        <end position="371"/>
    </location>
</feature>
<feature type="domain" description="PX" evidence="7">
    <location>
        <begin position="2"/>
        <end position="118"/>
    </location>
</feature>
<gene>
    <name evidence="8" type="ORF">IAR55_006148</name>
</gene>
<dbReference type="SMART" id="SM00397">
    <property type="entry name" value="t_SNARE"/>
    <property type="match status" value="1"/>
</dbReference>
<dbReference type="GO" id="GO:0097576">
    <property type="term" value="P:vacuole fusion"/>
    <property type="evidence" value="ECO:0007669"/>
    <property type="project" value="UniProtKB-ARBA"/>
</dbReference>